<evidence type="ECO:0000313" key="3">
    <source>
        <dbReference type="Proteomes" id="UP000444721"/>
    </source>
</evidence>
<dbReference type="AlphaFoldDB" id="A0A6A5BJH1"/>
<evidence type="ECO:0000256" key="1">
    <source>
        <dbReference type="SAM" id="MobiDB-lite"/>
    </source>
</evidence>
<feature type="region of interest" description="Disordered" evidence="1">
    <location>
        <begin position="111"/>
        <end position="151"/>
    </location>
</feature>
<dbReference type="VEuPathDB" id="AmoebaDB:NF0044800"/>
<dbReference type="RefSeq" id="XP_044558941.1">
    <property type="nucleotide sequence ID" value="XM_044710516.1"/>
</dbReference>
<dbReference type="Proteomes" id="UP000444721">
    <property type="component" value="Unassembled WGS sequence"/>
</dbReference>
<dbReference type="GeneID" id="68114056"/>
<dbReference type="OMA" id="HECLANI"/>
<dbReference type="VEuPathDB" id="AmoebaDB:FDP41_006838"/>
<organism evidence="2 3">
    <name type="scientific">Naegleria fowleri</name>
    <name type="common">Brain eating amoeba</name>
    <dbReference type="NCBI Taxonomy" id="5763"/>
    <lineage>
        <taxon>Eukaryota</taxon>
        <taxon>Discoba</taxon>
        <taxon>Heterolobosea</taxon>
        <taxon>Tetramitia</taxon>
        <taxon>Eutetramitia</taxon>
        <taxon>Vahlkampfiidae</taxon>
        <taxon>Naegleria</taxon>
    </lineage>
</organism>
<gene>
    <name evidence="2" type="ORF">FDP41_006838</name>
</gene>
<dbReference type="EMBL" id="VFQX01000053">
    <property type="protein sequence ID" value="KAF0974228.1"/>
    <property type="molecule type" value="Genomic_DNA"/>
</dbReference>
<dbReference type="OrthoDB" id="10266530at2759"/>
<evidence type="ECO:0000313" key="2">
    <source>
        <dbReference type="EMBL" id="KAF0974228.1"/>
    </source>
</evidence>
<comment type="caution">
    <text evidence="2">The sequence shown here is derived from an EMBL/GenBank/DDBJ whole genome shotgun (WGS) entry which is preliminary data.</text>
</comment>
<proteinExistence type="predicted"/>
<protein>
    <submittedName>
        <fullName evidence="2">Uncharacterized protein</fullName>
    </submittedName>
</protein>
<reference evidence="2 3" key="1">
    <citation type="journal article" date="2019" name="Sci. Rep.">
        <title>Nanopore sequencing improves the draft genome of the human pathogenic amoeba Naegleria fowleri.</title>
        <authorList>
            <person name="Liechti N."/>
            <person name="Schurch N."/>
            <person name="Bruggmann R."/>
            <person name="Wittwer M."/>
        </authorList>
    </citation>
    <scope>NUCLEOTIDE SEQUENCE [LARGE SCALE GENOMIC DNA]</scope>
    <source>
        <strain evidence="2 3">ATCC 30894</strain>
    </source>
</reference>
<accession>A0A6A5BJH1</accession>
<sequence length="432" mass="51136">MQQLPPLQEDVIFSRTSATVILKRRAQRLARRWKKHENAIYDIFTVALAFLDVQDQFMNLVMVNKWFYQYIHECMKMIQIVEYPFVENQKSLYGFLYKLYHVKNGNYLQFHHGDDHEEEEDEEEIPNQEKSTDPQTQQQDSNIPKPPPTPQSSHILERLFYPIPELFEYDDTLPKLFREIPTFKIRQVILYAHYGKKYGFQLPKVCAYIGRNIGGFIFLDCTQVHQDYVLVKPNLVSNCVTINTILMGNDPLIDTRKMDIDSVLNMMGSYQLFSLSPCNFQFSTKEIKEYVAFDLHGTVQASNNLWKAVKKHTRLYPYFQNIFHTLGLYYLESMYSEFSNIAEANFRVFYDKWTQKTQIRRNRVQFLISEAIMQERSISEFVTSAAKINDYLEKRKRSAVEKVKLENLVQWIKQNSQHVKFTLNSIPGHLFV</sequence>
<name>A0A6A5BJH1_NAEFO</name>
<feature type="compositionally biased region" description="Acidic residues" evidence="1">
    <location>
        <begin position="116"/>
        <end position="126"/>
    </location>
</feature>
<feature type="compositionally biased region" description="Polar residues" evidence="1">
    <location>
        <begin position="133"/>
        <end position="142"/>
    </location>
</feature>
<dbReference type="VEuPathDB" id="AmoebaDB:NfTy_075620"/>
<keyword evidence="3" id="KW-1185">Reference proteome</keyword>